<dbReference type="EMBL" id="KZ368168">
    <property type="protein sequence ID" value="PIO57031.1"/>
    <property type="molecule type" value="Genomic_DNA"/>
</dbReference>
<evidence type="ECO:0000256" key="1">
    <source>
        <dbReference type="SAM" id="MobiDB-lite"/>
    </source>
</evidence>
<gene>
    <name evidence="2" type="ORF">TELCIR_21567</name>
</gene>
<dbReference type="AlphaFoldDB" id="A0A2G9TGF2"/>
<accession>A0A2G9TGF2</accession>
<feature type="region of interest" description="Disordered" evidence="1">
    <location>
        <begin position="1"/>
        <end position="24"/>
    </location>
</feature>
<name>A0A2G9TGF2_TELCI</name>
<evidence type="ECO:0000313" key="2">
    <source>
        <dbReference type="EMBL" id="PIO57031.1"/>
    </source>
</evidence>
<feature type="non-terminal residue" evidence="2">
    <location>
        <position position="1"/>
    </location>
</feature>
<organism evidence="2 3">
    <name type="scientific">Teladorsagia circumcincta</name>
    <name type="common">Brown stomach worm</name>
    <name type="synonym">Ostertagia circumcincta</name>
    <dbReference type="NCBI Taxonomy" id="45464"/>
    <lineage>
        <taxon>Eukaryota</taxon>
        <taxon>Metazoa</taxon>
        <taxon>Ecdysozoa</taxon>
        <taxon>Nematoda</taxon>
        <taxon>Chromadorea</taxon>
        <taxon>Rhabditida</taxon>
        <taxon>Rhabditina</taxon>
        <taxon>Rhabditomorpha</taxon>
        <taxon>Strongyloidea</taxon>
        <taxon>Trichostrongylidae</taxon>
        <taxon>Teladorsagia</taxon>
    </lineage>
</organism>
<evidence type="ECO:0000313" key="3">
    <source>
        <dbReference type="Proteomes" id="UP000230423"/>
    </source>
</evidence>
<sequence length="59" mass="6413">RKYNQFEQEGRRNAHRAAHQGLPLGRLRDGRLLAGSGLLGLRHAADGSHASPPHGENHA</sequence>
<proteinExistence type="predicted"/>
<keyword evidence="3" id="KW-1185">Reference proteome</keyword>
<dbReference type="Proteomes" id="UP000230423">
    <property type="component" value="Unassembled WGS sequence"/>
</dbReference>
<protein>
    <submittedName>
        <fullName evidence="2">Uncharacterized protein</fullName>
    </submittedName>
</protein>
<reference evidence="2 3" key="1">
    <citation type="submission" date="2015-09" db="EMBL/GenBank/DDBJ databases">
        <title>Draft genome of the parasitic nematode Teladorsagia circumcincta isolate WARC Sus (inbred).</title>
        <authorList>
            <person name="Mitreva M."/>
        </authorList>
    </citation>
    <scope>NUCLEOTIDE SEQUENCE [LARGE SCALE GENOMIC DNA]</scope>
    <source>
        <strain evidence="2 3">S</strain>
    </source>
</reference>